<dbReference type="GO" id="GO:0016853">
    <property type="term" value="F:isomerase activity"/>
    <property type="evidence" value="ECO:0007669"/>
    <property type="project" value="UniProtKB-KW"/>
</dbReference>
<evidence type="ECO:0000313" key="1">
    <source>
        <dbReference type="EMBL" id="MBB5296033.1"/>
    </source>
</evidence>
<comment type="caution">
    <text evidence="1">The sequence shown here is derived from an EMBL/GenBank/DDBJ whole genome shotgun (WGS) entry which is preliminary data.</text>
</comment>
<dbReference type="CDD" id="cd03025">
    <property type="entry name" value="DsbA_FrnE_like"/>
    <property type="match status" value="1"/>
</dbReference>
<dbReference type="InterPro" id="IPR036249">
    <property type="entry name" value="Thioredoxin-like_sf"/>
</dbReference>
<reference evidence="1 2" key="1">
    <citation type="submission" date="2020-08" db="EMBL/GenBank/DDBJ databases">
        <title>Genomic Encyclopedia of Type Strains, Phase IV (KMG-IV): sequencing the most valuable type-strain genomes for metagenomic binning, comparative biology and taxonomic classification.</title>
        <authorList>
            <person name="Goeker M."/>
        </authorList>
    </citation>
    <scope>NUCLEOTIDE SEQUENCE [LARGE SCALE GENOMIC DNA]</scope>
    <source>
        <strain evidence="1 2">DSM 105434</strain>
    </source>
</reference>
<dbReference type="Proteomes" id="UP000536909">
    <property type="component" value="Unassembled WGS sequence"/>
</dbReference>
<sequence length="266" mass="29967">MSAPHPQGEAPDMAPIEVTYYTDPLCAWSWAFEPQWRRLRYEFGSQVRWRYRMGGLIPSWEGFTDPLNDVSRPIQLGPLWVQVHHTSGMPLDDRLWFADPPASSYPACLAVKAAGLQSPWAAELYLRRTREAVMTEARNIARRDVLEALADEVAGASPGVLDPERLRRDLDGEEARAAFRDDLMEARYRRIERFPALTVRRGERGVVLIGYRPYPALLDALLRVAPDVPRRQVTDAQAYAAYWGSVLPAELAEALKGQATPPQPAC</sequence>
<dbReference type="EMBL" id="JACHFV010000009">
    <property type="protein sequence ID" value="MBB5296033.1"/>
    <property type="molecule type" value="Genomic_DNA"/>
</dbReference>
<organism evidence="1 2">
    <name type="scientific">Deinococcus metallilatus</name>
    <dbReference type="NCBI Taxonomy" id="1211322"/>
    <lineage>
        <taxon>Bacteria</taxon>
        <taxon>Thermotogati</taxon>
        <taxon>Deinococcota</taxon>
        <taxon>Deinococci</taxon>
        <taxon>Deinococcales</taxon>
        <taxon>Deinococcaceae</taxon>
        <taxon>Deinococcus</taxon>
    </lineage>
</organism>
<dbReference type="Gene3D" id="3.40.30.10">
    <property type="entry name" value="Glutaredoxin"/>
    <property type="match status" value="1"/>
</dbReference>
<keyword evidence="1" id="KW-0413">Isomerase</keyword>
<proteinExistence type="predicted"/>
<name>A0ABR6MVS4_9DEIO</name>
<gene>
    <name evidence="1" type="ORF">HNQ10_002872</name>
</gene>
<dbReference type="RefSeq" id="WP_206733005.1">
    <property type="nucleotide sequence ID" value="NZ_BSUI01000008.1"/>
</dbReference>
<accession>A0ABR6MVS4</accession>
<protein>
    <submittedName>
        <fullName evidence="1">DsbA family dithiol-disulfide isomerase</fullName>
    </submittedName>
</protein>
<evidence type="ECO:0000313" key="2">
    <source>
        <dbReference type="Proteomes" id="UP000536909"/>
    </source>
</evidence>
<dbReference type="SUPFAM" id="SSF52833">
    <property type="entry name" value="Thioredoxin-like"/>
    <property type="match status" value="1"/>
</dbReference>
<keyword evidence="2" id="KW-1185">Reference proteome</keyword>
<dbReference type="Pfam" id="PF13743">
    <property type="entry name" value="Thioredoxin_5"/>
    <property type="match status" value="1"/>
</dbReference>